<protein>
    <recommendedName>
        <fullName evidence="9">Multidrug-efflux transporter</fullName>
    </recommendedName>
</protein>
<keyword evidence="7" id="KW-0406">Ion transport</keyword>
<feature type="transmembrane region" description="Helical" evidence="10">
    <location>
        <begin position="68"/>
        <end position="86"/>
    </location>
</feature>
<dbReference type="PANTHER" id="PTHR43298:SF2">
    <property type="entry name" value="FMN_FAD EXPORTER YEEO-RELATED"/>
    <property type="match status" value="1"/>
</dbReference>
<reference evidence="11 12" key="1">
    <citation type="submission" date="2019-10" db="EMBL/GenBank/DDBJ databases">
        <title>Unraveling microbial dark matter from salterns through culturing: the case of the genus Halosegnis.</title>
        <authorList>
            <person name="Duran-Viseras A."/>
            <person name="Andrei A.-S."/>
            <person name="Vera-Gargallo B."/>
            <person name="Ghai R."/>
            <person name="Sanchez-Porro C."/>
            <person name="Ventosa A."/>
        </authorList>
    </citation>
    <scope>NUCLEOTIDE SEQUENCE [LARGE SCALE GENOMIC DNA]</scope>
    <source>
        <strain evidence="11 12">F18-79</strain>
    </source>
</reference>
<feature type="transmembrane region" description="Helical" evidence="10">
    <location>
        <begin position="212"/>
        <end position="235"/>
    </location>
</feature>
<dbReference type="GO" id="GO:0005886">
    <property type="term" value="C:plasma membrane"/>
    <property type="evidence" value="ECO:0007669"/>
    <property type="project" value="UniProtKB-SubCell"/>
</dbReference>
<sequence length="499" mass="51454">MVLSALTSLRAVASGVAARLPNPVRGVVLVVGLALARLGLADEHRVRQTTDLAWPRVVTGIARMSKNAVDVAMVGTVLGSTGVAGVGFAGPYWGLAFALGGGAAAGAIALVSQRFGSDADNDGLAQAVRSSAAVALLVTLPVMAVLATQAEPLIRLVSDNAAAVGYGGEYLRVVAFGVPFAALNLVGSRVFIGVDDARTPMLVRGGAAVANIGLNALFIFGFGLGAAGAGLGTVLSNAAGTLAFTIILLRGHLPGVGSFPVSIDVRGPYLIRETVRDVIDIGTPVFGRSLVWTVAEFPMFIILDSYFGVEVAAAFVIARRIWGIMNTPGWGFGLASSSLVGRSLGANDEAEAEAYGREIVRHAVGVYLVSAVIVAVFAEQIVGFFADSPTDPAVPIAVSLVYAACVAVIMQGVSGGAAGPLDASGDTRWPFAAQFLGMFCCSIPLAYVGGVTSLGMWGLYLAFVAETTIPALLNYYRFRSGVWKRVSEQYRPDAAPADD</sequence>
<keyword evidence="8 10" id="KW-0472">Membrane</keyword>
<dbReference type="NCBIfam" id="TIGR00797">
    <property type="entry name" value="matE"/>
    <property type="match status" value="1"/>
</dbReference>
<accession>A0A5N5UBG7</accession>
<feature type="transmembrane region" description="Helical" evidence="10">
    <location>
        <begin position="297"/>
        <end position="318"/>
    </location>
</feature>
<evidence type="ECO:0000313" key="11">
    <source>
        <dbReference type="EMBL" id="KAB7515928.1"/>
    </source>
</evidence>
<dbReference type="CDD" id="cd13137">
    <property type="entry name" value="MATE_NorM_like"/>
    <property type="match status" value="1"/>
</dbReference>
<keyword evidence="12" id="KW-1185">Reference proteome</keyword>
<evidence type="ECO:0000256" key="3">
    <source>
        <dbReference type="ARBA" id="ARBA00022449"/>
    </source>
</evidence>
<dbReference type="Pfam" id="PF01554">
    <property type="entry name" value="MatE"/>
    <property type="match status" value="2"/>
</dbReference>
<dbReference type="InterPro" id="IPR002528">
    <property type="entry name" value="MATE_fam"/>
</dbReference>
<evidence type="ECO:0000256" key="7">
    <source>
        <dbReference type="ARBA" id="ARBA00023065"/>
    </source>
</evidence>
<dbReference type="PIRSF" id="PIRSF006603">
    <property type="entry name" value="DinF"/>
    <property type="match status" value="1"/>
</dbReference>
<keyword evidence="3" id="KW-0050">Antiport</keyword>
<evidence type="ECO:0000256" key="4">
    <source>
        <dbReference type="ARBA" id="ARBA00022475"/>
    </source>
</evidence>
<evidence type="ECO:0000256" key="5">
    <source>
        <dbReference type="ARBA" id="ARBA00022692"/>
    </source>
</evidence>
<dbReference type="Proteomes" id="UP000326865">
    <property type="component" value="Unassembled WGS sequence"/>
</dbReference>
<gene>
    <name evidence="11" type="ORF">DM867_01950</name>
</gene>
<evidence type="ECO:0000256" key="1">
    <source>
        <dbReference type="ARBA" id="ARBA00004651"/>
    </source>
</evidence>
<proteinExistence type="predicted"/>
<keyword evidence="6 10" id="KW-1133">Transmembrane helix</keyword>
<feature type="transmembrane region" description="Helical" evidence="10">
    <location>
        <begin position="364"/>
        <end position="386"/>
    </location>
</feature>
<evidence type="ECO:0000256" key="6">
    <source>
        <dbReference type="ARBA" id="ARBA00022989"/>
    </source>
</evidence>
<feature type="transmembrane region" description="Helical" evidence="10">
    <location>
        <begin position="92"/>
        <end position="111"/>
    </location>
</feature>
<keyword evidence="4" id="KW-1003">Cell membrane</keyword>
<keyword evidence="2" id="KW-0813">Transport</keyword>
<evidence type="ECO:0000313" key="12">
    <source>
        <dbReference type="Proteomes" id="UP000326865"/>
    </source>
</evidence>
<dbReference type="RefSeq" id="WP_152133619.1">
    <property type="nucleotide sequence ID" value="NZ_QKKZ01000001.1"/>
</dbReference>
<comment type="caution">
    <text evidence="11">The sequence shown here is derived from an EMBL/GenBank/DDBJ whole genome shotgun (WGS) entry which is preliminary data.</text>
</comment>
<dbReference type="GO" id="GO:0042910">
    <property type="term" value="F:xenobiotic transmembrane transporter activity"/>
    <property type="evidence" value="ECO:0007669"/>
    <property type="project" value="InterPro"/>
</dbReference>
<evidence type="ECO:0000256" key="2">
    <source>
        <dbReference type="ARBA" id="ARBA00022448"/>
    </source>
</evidence>
<feature type="transmembrane region" description="Helical" evidence="10">
    <location>
        <begin position="392"/>
        <end position="410"/>
    </location>
</feature>
<evidence type="ECO:0000256" key="8">
    <source>
        <dbReference type="ARBA" id="ARBA00023136"/>
    </source>
</evidence>
<dbReference type="PANTHER" id="PTHR43298">
    <property type="entry name" value="MULTIDRUG RESISTANCE PROTEIN NORM-RELATED"/>
    <property type="match status" value="1"/>
</dbReference>
<feature type="transmembrane region" description="Helical" evidence="10">
    <location>
        <begin position="132"/>
        <end position="150"/>
    </location>
</feature>
<dbReference type="AlphaFoldDB" id="A0A5N5UBG7"/>
<feature type="transmembrane region" description="Helical" evidence="10">
    <location>
        <begin position="431"/>
        <end position="451"/>
    </location>
</feature>
<dbReference type="GO" id="GO:0015297">
    <property type="term" value="F:antiporter activity"/>
    <property type="evidence" value="ECO:0007669"/>
    <property type="project" value="UniProtKB-KW"/>
</dbReference>
<name>A0A5N5UBG7_9EURY</name>
<evidence type="ECO:0000256" key="10">
    <source>
        <dbReference type="SAM" id="Phobius"/>
    </source>
</evidence>
<dbReference type="InterPro" id="IPR050222">
    <property type="entry name" value="MATE_MdtK"/>
</dbReference>
<evidence type="ECO:0000256" key="9">
    <source>
        <dbReference type="ARBA" id="ARBA00031636"/>
    </source>
</evidence>
<dbReference type="InterPro" id="IPR048279">
    <property type="entry name" value="MdtK-like"/>
</dbReference>
<comment type="subcellular location">
    <subcellularLocation>
        <location evidence="1">Cell membrane</location>
        <topology evidence="1">Multi-pass membrane protein</topology>
    </subcellularLocation>
</comment>
<dbReference type="EMBL" id="QKKZ01000001">
    <property type="protein sequence ID" value="KAB7515928.1"/>
    <property type="molecule type" value="Genomic_DNA"/>
</dbReference>
<feature type="transmembrane region" description="Helical" evidence="10">
    <location>
        <begin position="457"/>
        <end position="476"/>
    </location>
</feature>
<keyword evidence="5 10" id="KW-0812">Transmembrane</keyword>
<feature type="transmembrane region" description="Helical" evidence="10">
    <location>
        <begin position="170"/>
        <end position="192"/>
    </location>
</feature>
<organism evidence="11 12">
    <name type="scientific">Halosegnis rubeus</name>
    <dbReference type="NCBI Taxonomy" id="2212850"/>
    <lineage>
        <taxon>Archaea</taxon>
        <taxon>Methanobacteriati</taxon>
        <taxon>Methanobacteriota</taxon>
        <taxon>Stenosarchaea group</taxon>
        <taxon>Halobacteria</taxon>
        <taxon>Halobacteriales</taxon>
        <taxon>Natronomonadaceae</taxon>
        <taxon>Halosegnis</taxon>
    </lineage>
</organism>
<dbReference type="GO" id="GO:0006811">
    <property type="term" value="P:monoatomic ion transport"/>
    <property type="evidence" value="ECO:0007669"/>
    <property type="project" value="UniProtKB-KW"/>
</dbReference>